<evidence type="ECO:0000256" key="3">
    <source>
        <dbReference type="SAM" id="SignalP"/>
    </source>
</evidence>
<evidence type="ECO:0000256" key="2">
    <source>
        <dbReference type="ARBA" id="ARBA00023276"/>
    </source>
</evidence>
<sequence length="366" mass="39096">MSMRCNRTVGDLLTAAFLLASSWSAQAVVPGPLERPAQLSPHAENSVLVAVTSTPDRLVAVGERGIVVLSDDNGISWRQAKVPVSVTLTSVQFVDAKQGWAVGHGGVALHSKDGGETWEKQFDGIELAQTLLRIAKERQQSNNGDPDELERQVKAAELMVSDGPDKPLLDVYFVNRRTGYIIGSYNLILRTDDGGHNWQPWQAHVDNPTGLHLYAMGGSGSSLYIVGEQGSVFRSQNDGAEFEAVQTPYEGSYFDLIVDANDQLLVSGLRGSTYRSSDSGADWTKVEVPSSASITGSVRLKDGGFVLVNQSGQLLLSRDKGNSFQLSPMKQLPPLAGITQAADGGLVVVGMRGVTKVSLSSVVGSK</sequence>
<dbReference type="EMBL" id="JN638999">
    <property type="protein sequence ID" value="AFN52437.1"/>
    <property type="molecule type" value="Genomic_DNA"/>
</dbReference>
<dbReference type="InterPro" id="IPR028203">
    <property type="entry name" value="PSII_CF48-like_dom"/>
</dbReference>
<evidence type="ECO:0000313" key="5">
    <source>
        <dbReference type="EMBL" id="AFN52437.1"/>
    </source>
</evidence>
<name>I6YET5_PSEPU</name>
<keyword evidence="3" id="KW-0732">Signal</keyword>
<reference evidence="5" key="1">
    <citation type="journal article" date="2012" name="J. Bacteriol.">
        <title>Degradation of 2,3-Dihydroxybenzoate by a Novel meta-Cleavage Pathway.</title>
        <authorList>
            <person name="Marin M."/>
            <person name="Plumeier I."/>
            <person name="Pieper D.H."/>
        </authorList>
    </citation>
    <scope>NUCLEOTIDE SEQUENCE</scope>
    <source>
        <strain evidence="5">MT1</strain>
    </source>
</reference>
<keyword evidence="2" id="KW-0604">Photosystem II</keyword>
<feature type="domain" description="Photosynthesis system II assembly factor Ycf48/Hcf136-like" evidence="4">
    <location>
        <begin position="75"/>
        <end position="121"/>
    </location>
</feature>
<dbReference type="InterPro" id="IPR036278">
    <property type="entry name" value="Sialidase_sf"/>
</dbReference>
<keyword evidence="1" id="KW-0602">Photosynthesis</keyword>
<dbReference type="AlphaFoldDB" id="I6YET5"/>
<evidence type="ECO:0000256" key="1">
    <source>
        <dbReference type="ARBA" id="ARBA00022531"/>
    </source>
</evidence>
<dbReference type="InterPro" id="IPR015943">
    <property type="entry name" value="WD40/YVTN_repeat-like_dom_sf"/>
</dbReference>
<feature type="chain" id="PRO_5003706935" description="Photosynthesis system II assembly factor Ycf48/Hcf136-like domain-containing protein" evidence="3">
    <location>
        <begin position="28"/>
        <end position="366"/>
    </location>
</feature>
<feature type="domain" description="Photosynthesis system II assembly factor Ycf48/Hcf136-like" evidence="4">
    <location>
        <begin position="165"/>
        <end position="322"/>
    </location>
</feature>
<dbReference type="PANTHER" id="PTHR47199">
    <property type="entry name" value="PHOTOSYSTEM II STABILITY/ASSEMBLY FACTOR HCF136, CHLOROPLASTIC"/>
    <property type="match status" value="1"/>
</dbReference>
<evidence type="ECO:0000259" key="4">
    <source>
        <dbReference type="Pfam" id="PF14870"/>
    </source>
</evidence>
<dbReference type="PANTHER" id="PTHR47199:SF2">
    <property type="entry name" value="PHOTOSYSTEM II STABILITY_ASSEMBLY FACTOR HCF136, CHLOROPLASTIC"/>
    <property type="match status" value="1"/>
</dbReference>
<protein>
    <recommendedName>
        <fullName evidence="4">Photosynthesis system II assembly factor Ycf48/Hcf136-like domain-containing protein</fullName>
    </recommendedName>
</protein>
<accession>I6YET5</accession>
<organism evidence="5">
    <name type="scientific">Pseudomonas putida</name>
    <name type="common">Arthrobacter siderocapsulatus</name>
    <dbReference type="NCBI Taxonomy" id="303"/>
    <lineage>
        <taxon>Bacteria</taxon>
        <taxon>Pseudomonadati</taxon>
        <taxon>Pseudomonadota</taxon>
        <taxon>Gammaproteobacteria</taxon>
        <taxon>Pseudomonadales</taxon>
        <taxon>Pseudomonadaceae</taxon>
        <taxon>Pseudomonas</taxon>
    </lineage>
</organism>
<feature type="signal peptide" evidence="3">
    <location>
        <begin position="1"/>
        <end position="27"/>
    </location>
</feature>
<dbReference type="SUPFAM" id="SSF50939">
    <property type="entry name" value="Sialidases"/>
    <property type="match status" value="1"/>
</dbReference>
<dbReference type="GO" id="GO:0015979">
    <property type="term" value="P:photosynthesis"/>
    <property type="evidence" value="ECO:0007669"/>
    <property type="project" value="UniProtKB-KW"/>
</dbReference>
<proteinExistence type="predicted"/>
<dbReference type="Gene3D" id="2.130.10.10">
    <property type="entry name" value="YVTN repeat-like/Quinoprotein amine dehydrogenase"/>
    <property type="match status" value="2"/>
</dbReference>
<dbReference type="GO" id="GO:0009523">
    <property type="term" value="C:photosystem II"/>
    <property type="evidence" value="ECO:0007669"/>
    <property type="project" value="UniProtKB-KW"/>
</dbReference>
<dbReference type="Pfam" id="PF14870">
    <property type="entry name" value="PSII_BNR"/>
    <property type="match status" value="2"/>
</dbReference>